<dbReference type="EMBL" id="UGQW01000002">
    <property type="protein sequence ID" value="STZ67632.1"/>
    <property type="molecule type" value="Genomic_DNA"/>
</dbReference>
<dbReference type="GeneID" id="93352099"/>
<name>A0A378TZU2_NEIEL</name>
<evidence type="ECO:0000313" key="4">
    <source>
        <dbReference type="EMBL" id="STZ67632.1"/>
    </source>
</evidence>
<feature type="domain" description="DUF4190" evidence="3">
    <location>
        <begin position="33"/>
        <end position="92"/>
    </location>
</feature>
<feature type="region of interest" description="Disordered" evidence="1">
    <location>
        <begin position="1"/>
        <end position="21"/>
    </location>
</feature>
<dbReference type="InterPro" id="IPR045584">
    <property type="entry name" value="Pilin-like"/>
</dbReference>
<sequence>MQNQQNDYRHHAPSNNGQYYQQQPQPIQGTNALAISSLVCGIIGWIIPILFALLAIIFGHVARSQIKRSGQGGAGLALAGLILGYIQFVIMSIGILAAIALPAYHDYVIRSKWVEADVYLVQARDKLAKRIAADKNNAIIINIPAEEMNIPGMEKHWNEFTVENGVLHAQLNPKSQLYPLIKSTNLSVTPQVMKDSIVWECQFEQQMRQSQMPKSCTTDGNITSL</sequence>
<dbReference type="RefSeq" id="WP_074897279.1">
    <property type="nucleotide sequence ID" value="NZ_CP031252.1"/>
</dbReference>
<evidence type="ECO:0000259" key="3">
    <source>
        <dbReference type="Pfam" id="PF13828"/>
    </source>
</evidence>
<proteinExistence type="predicted"/>
<keyword evidence="2" id="KW-1133">Transmembrane helix</keyword>
<organism evidence="4 5">
    <name type="scientific">Neisseria elongata</name>
    <dbReference type="NCBI Taxonomy" id="495"/>
    <lineage>
        <taxon>Bacteria</taxon>
        <taxon>Pseudomonadati</taxon>
        <taxon>Pseudomonadota</taxon>
        <taxon>Betaproteobacteria</taxon>
        <taxon>Neisseriales</taxon>
        <taxon>Neisseriaceae</taxon>
        <taxon>Neisseria</taxon>
    </lineage>
</organism>
<feature type="transmembrane region" description="Helical" evidence="2">
    <location>
        <begin position="33"/>
        <end position="62"/>
    </location>
</feature>
<dbReference type="InterPro" id="IPR025241">
    <property type="entry name" value="DUF4190"/>
</dbReference>
<dbReference type="AlphaFoldDB" id="A0A378TZU2"/>
<gene>
    <name evidence="4" type="primary">pilE_1</name>
    <name evidence="4" type="ORF">NCTC10660_01116</name>
</gene>
<feature type="transmembrane region" description="Helical" evidence="2">
    <location>
        <begin position="74"/>
        <end position="101"/>
    </location>
</feature>
<accession>A0A378TZU2</accession>
<dbReference type="Pfam" id="PF13828">
    <property type="entry name" value="DUF4190"/>
    <property type="match status" value="1"/>
</dbReference>
<evidence type="ECO:0000256" key="1">
    <source>
        <dbReference type="SAM" id="MobiDB-lite"/>
    </source>
</evidence>
<dbReference type="Gene3D" id="3.30.700.10">
    <property type="entry name" value="Glycoprotein, Type 4 Pilin"/>
    <property type="match status" value="1"/>
</dbReference>
<evidence type="ECO:0000256" key="2">
    <source>
        <dbReference type="SAM" id="Phobius"/>
    </source>
</evidence>
<protein>
    <submittedName>
        <fullName evidence="4">Major pilin PilE</fullName>
    </submittedName>
</protein>
<keyword evidence="2" id="KW-0472">Membrane</keyword>
<evidence type="ECO:0000313" key="5">
    <source>
        <dbReference type="Proteomes" id="UP000254927"/>
    </source>
</evidence>
<keyword evidence="2" id="KW-0812">Transmembrane</keyword>
<dbReference type="Proteomes" id="UP000254927">
    <property type="component" value="Unassembled WGS sequence"/>
</dbReference>
<reference evidence="4 5" key="1">
    <citation type="submission" date="2018-06" db="EMBL/GenBank/DDBJ databases">
        <authorList>
            <consortium name="Pathogen Informatics"/>
            <person name="Doyle S."/>
        </authorList>
    </citation>
    <scope>NUCLEOTIDE SEQUENCE [LARGE SCALE GENOMIC DNA]</scope>
    <source>
        <strain evidence="4 5">NCTC10660</strain>
    </source>
</reference>
<dbReference type="SUPFAM" id="SSF54523">
    <property type="entry name" value="Pili subunits"/>
    <property type="match status" value="1"/>
</dbReference>